<evidence type="ECO:0000256" key="6">
    <source>
        <dbReference type="SAM" id="SignalP"/>
    </source>
</evidence>
<dbReference type="Pfam" id="PF22651">
    <property type="entry name" value="OBP47_like"/>
    <property type="match status" value="2"/>
</dbReference>
<feature type="signal peptide" evidence="6">
    <location>
        <begin position="1"/>
        <end position="23"/>
    </location>
</feature>
<dbReference type="InterPro" id="IPR052295">
    <property type="entry name" value="Odorant-binding_protein"/>
</dbReference>
<evidence type="ECO:0000313" key="9">
    <source>
        <dbReference type="Proteomes" id="UP000075884"/>
    </source>
</evidence>
<dbReference type="Proteomes" id="UP000075884">
    <property type="component" value="Unassembled WGS sequence"/>
</dbReference>
<keyword evidence="5" id="KW-1015">Disulfide bond</keyword>
<evidence type="ECO:0000259" key="7">
    <source>
        <dbReference type="Pfam" id="PF22651"/>
    </source>
</evidence>
<dbReference type="InterPro" id="IPR054577">
    <property type="entry name" value="OBP47-like_dom"/>
</dbReference>
<evidence type="ECO:0000256" key="3">
    <source>
        <dbReference type="ARBA" id="ARBA00022448"/>
    </source>
</evidence>
<proteinExistence type="inferred from homology"/>
<evidence type="ECO:0000256" key="4">
    <source>
        <dbReference type="ARBA" id="ARBA00022525"/>
    </source>
</evidence>
<evidence type="ECO:0000313" key="8">
    <source>
        <dbReference type="EnsemblMetazoa" id="ADIR008222-PA"/>
    </source>
</evidence>
<dbReference type="PANTHER" id="PTHR21066:SF3">
    <property type="entry name" value="IP02236P"/>
    <property type="match status" value="1"/>
</dbReference>
<name>A0A182NKP2_9DIPT</name>
<keyword evidence="4" id="KW-0964">Secreted</keyword>
<comment type="similarity">
    <text evidence="2">Belongs to the PBP/GOBP family.</text>
</comment>
<evidence type="ECO:0000256" key="1">
    <source>
        <dbReference type="ARBA" id="ARBA00004613"/>
    </source>
</evidence>
<feature type="domain" description="OBP47-like" evidence="7">
    <location>
        <begin position="47"/>
        <end position="185"/>
    </location>
</feature>
<accession>A0A182NKP2</accession>
<evidence type="ECO:0000256" key="2">
    <source>
        <dbReference type="ARBA" id="ARBA00008098"/>
    </source>
</evidence>
<dbReference type="Gene3D" id="1.10.238.270">
    <property type="match status" value="2"/>
</dbReference>
<reference evidence="9" key="1">
    <citation type="submission" date="2013-03" db="EMBL/GenBank/DDBJ databases">
        <title>The Genome Sequence of Anopheles dirus WRAIR2.</title>
        <authorList>
            <consortium name="The Broad Institute Genomics Platform"/>
            <person name="Neafsey D.E."/>
            <person name="Walton C."/>
            <person name="Walker B."/>
            <person name="Young S.K."/>
            <person name="Zeng Q."/>
            <person name="Gargeya S."/>
            <person name="Fitzgerald M."/>
            <person name="Haas B."/>
            <person name="Abouelleil A."/>
            <person name="Allen A.W."/>
            <person name="Alvarado L."/>
            <person name="Arachchi H.M."/>
            <person name="Berlin A.M."/>
            <person name="Chapman S.B."/>
            <person name="Gainer-Dewar J."/>
            <person name="Goldberg J."/>
            <person name="Griggs A."/>
            <person name="Gujja S."/>
            <person name="Hansen M."/>
            <person name="Howarth C."/>
            <person name="Imamovic A."/>
            <person name="Ireland A."/>
            <person name="Larimer J."/>
            <person name="McCowan C."/>
            <person name="Murphy C."/>
            <person name="Pearson M."/>
            <person name="Poon T.W."/>
            <person name="Priest M."/>
            <person name="Roberts A."/>
            <person name="Saif S."/>
            <person name="Shea T."/>
            <person name="Sisk P."/>
            <person name="Sykes S."/>
            <person name="Wortman J."/>
            <person name="Nusbaum C."/>
            <person name="Birren B."/>
        </authorList>
    </citation>
    <scope>NUCLEOTIDE SEQUENCE [LARGE SCALE GENOMIC DNA]</scope>
    <source>
        <strain evidence="9">WRAIR2</strain>
    </source>
</reference>
<dbReference type="PROSITE" id="PS51257">
    <property type="entry name" value="PROKAR_LIPOPROTEIN"/>
    <property type="match status" value="1"/>
</dbReference>
<comment type="subcellular location">
    <subcellularLocation>
        <location evidence="1">Secreted</location>
    </subcellularLocation>
</comment>
<feature type="chain" id="PRO_5008130026" description="OBP47-like domain-containing protein" evidence="6">
    <location>
        <begin position="24"/>
        <end position="393"/>
    </location>
</feature>
<dbReference type="PANTHER" id="PTHR21066">
    <property type="entry name" value="ODORANT-BINDING PROTEIN 59A-RELATED"/>
    <property type="match status" value="1"/>
</dbReference>
<keyword evidence="9" id="KW-1185">Reference proteome</keyword>
<organism evidence="8 9">
    <name type="scientific">Anopheles dirus</name>
    <dbReference type="NCBI Taxonomy" id="7168"/>
    <lineage>
        <taxon>Eukaryota</taxon>
        <taxon>Metazoa</taxon>
        <taxon>Ecdysozoa</taxon>
        <taxon>Arthropoda</taxon>
        <taxon>Hexapoda</taxon>
        <taxon>Insecta</taxon>
        <taxon>Pterygota</taxon>
        <taxon>Neoptera</taxon>
        <taxon>Endopterygota</taxon>
        <taxon>Diptera</taxon>
        <taxon>Nematocera</taxon>
        <taxon>Culicoidea</taxon>
        <taxon>Culicidae</taxon>
        <taxon>Anophelinae</taxon>
        <taxon>Anopheles</taxon>
    </lineage>
</organism>
<feature type="domain" description="OBP47-like" evidence="7">
    <location>
        <begin position="236"/>
        <end position="374"/>
    </location>
</feature>
<evidence type="ECO:0000256" key="5">
    <source>
        <dbReference type="ARBA" id="ARBA00023157"/>
    </source>
</evidence>
<keyword evidence="6" id="KW-0732">Signal</keyword>
<dbReference type="AlphaFoldDB" id="A0A182NKP2"/>
<dbReference type="VEuPathDB" id="VectorBase:ADIR008222"/>
<reference evidence="8" key="2">
    <citation type="submission" date="2020-05" db="UniProtKB">
        <authorList>
            <consortium name="EnsemblMetazoa"/>
        </authorList>
    </citation>
    <scope>IDENTIFICATION</scope>
    <source>
        <strain evidence="8">WRAIR2</strain>
    </source>
</reference>
<dbReference type="GO" id="GO:0005576">
    <property type="term" value="C:extracellular region"/>
    <property type="evidence" value="ECO:0007669"/>
    <property type="project" value="UniProtKB-SubCell"/>
</dbReference>
<sequence length="393" mass="41626">MTRYVAVLAVVVLALAACEEAMGHPRNDRLGCHNGTTVTVDECCQLPMLADQTIVDECKAKHSPKPREKGTKGEHRGPHPGACIAECIVTAMGALKNRNVDTVAFKKAIEPTLKKNPSVAKVIDAAIAACSNSMVDVGFSIVRNPDNTKPPCMAAPKLFINCLYGHLFQNCPADLWTKVEGCAPLIDKIAKGCPYFAMRKHHVLAVVGMVSAQPPPPDASCFQPTTVTADDCCKMPKAIDSTVMDKCKASNPLPTQMPAPGVPRTEGCCIMQCAMLETGGFANNALNTDAIKKTLASTLGADANFGPLVNGAVDTCARQIQSDPAYSVAPISASPDRAGCSFIPQGFVNCLHSTLFKSCPASVWTESGDCQGLKTKLNSGCPYFVLMGRGPRN</sequence>
<dbReference type="EnsemblMetazoa" id="ADIR008222-RA">
    <property type="protein sequence ID" value="ADIR008222-PA"/>
    <property type="gene ID" value="ADIR008222"/>
</dbReference>
<keyword evidence="3" id="KW-0813">Transport</keyword>
<protein>
    <recommendedName>
        <fullName evidence="7">OBP47-like domain-containing protein</fullName>
    </recommendedName>
</protein>